<protein>
    <submittedName>
        <fullName evidence="2">Uncharacterized protein</fullName>
    </submittedName>
</protein>
<keyword evidence="1" id="KW-0732">Signal</keyword>
<evidence type="ECO:0000256" key="1">
    <source>
        <dbReference type="SAM" id="SignalP"/>
    </source>
</evidence>
<dbReference type="AlphaFoldDB" id="A0A7S2NW83"/>
<organism evidence="2">
    <name type="scientific">Leptocylindrus danicus</name>
    <dbReference type="NCBI Taxonomy" id="163516"/>
    <lineage>
        <taxon>Eukaryota</taxon>
        <taxon>Sar</taxon>
        <taxon>Stramenopiles</taxon>
        <taxon>Ochrophyta</taxon>
        <taxon>Bacillariophyta</taxon>
        <taxon>Coscinodiscophyceae</taxon>
        <taxon>Chaetocerotophycidae</taxon>
        <taxon>Leptocylindrales</taxon>
        <taxon>Leptocylindraceae</taxon>
        <taxon>Leptocylindrus</taxon>
    </lineage>
</organism>
<feature type="chain" id="PRO_5030789761" evidence="1">
    <location>
        <begin position="19"/>
        <end position="230"/>
    </location>
</feature>
<feature type="signal peptide" evidence="1">
    <location>
        <begin position="1"/>
        <end position="18"/>
    </location>
</feature>
<dbReference type="EMBL" id="HBGY01006966">
    <property type="protein sequence ID" value="CAD9564054.1"/>
    <property type="molecule type" value="Transcribed_RNA"/>
</dbReference>
<proteinExistence type="predicted"/>
<evidence type="ECO:0000313" key="2">
    <source>
        <dbReference type="EMBL" id="CAD9564054.1"/>
    </source>
</evidence>
<gene>
    <name evidence="2" type="ORF">LDAN0321_LOCUS4306</name>
</gene>
<reference evidence="2" key="1">
    <citation type="submission" date="2021-01" db="EMBL/GenBank/DDBJ databases">
        <authorList>
            <person name="Corre E."/>
            <person name="Pelletier E."/>
            <person name="Niang G."/>
            <person name="Scheremetjew M."/>
            <person name="Finn R."/>
            <person name="Kale V."/>
            <person name="Holt S."/>
            <person name="Cochrane G."/>
            <person name="Meng A."/>
            <person name="Brown T."/>
            <person name="Cohen L."/>
        </authorList>
    </citation>
    <scope>NUCLEOTIDE SEQUENCE</scope>
    <source>
        <strain evidence="2">B650</strain>
    </source>
</reference>
<sequence>MKTSTLVSFLFSCKAVAAFTAPRGIYKLKPDTNVKSASALYSTTTTSIDPKEAVKIFGRLAEKYIMLDASAGMCCYSACTDCEYREPGGGYRMPDQSAARPKWIPCYEERKFANLNKEHVSKWSIGIFTDGPCVTKKEFVERVVDLEFFPTLGGPYTTKTKAGIDDTVVVEALFDLLVDSRASEDDVEEEKEQKLTRFKMSKRMKGLADGQEGLTWQMFIDALDGAAASQ</sequence>
<name>A0A7S2NW83_9STRA</name>
<accession>A0A7S2NW83</accession>